<proteinExistence type="predicted"/>
<organism evidence="2 3">
    <name type="scientific">Microlunatus parietis</name>
    <dbReference type="NCBI Taxonomy" id="682979"/>
    <lineage>
        <taxon>Bacteria</taxon>
        <taxon>Bacillati</taxon>
        <taxon>Actinomycetota</taxon>
        <taxon>Actinomycetes</taxon>
        <taxon>Propionibacteriales</taxon>
        <taxon>Propionibacteriaceae</taxon>
        <taxon>Microlunatus</taxon>
    </lineage>
</organism>
<sequence>MNRILFCCTADNDLLRALTTDDHRPLRYEEPAAALDAAAAGDTVLVLADGYPERRTAFPAELITVAAERQVSVLVEYPAELPGLDAEPETATLERLVITDPRLGPELGLLAVHACRYLPTRQPDTLLWLARVAGFDTAVYGLPETAWSALYRLPDAPVLVATTQLSRFGRGRYEPQSAWIALWQGILRVLQPTVEPPAMIIPGAVSPRFGRDDVLPADAAAAAVTAYQDWLRRAGLLLDQDQERAVRELMITGEAVQRDRLPAGTGDGSHGVAEGFESTIQPDGSQRIRLPLRADCIAETAMVLALDDRGSDGPRTARNLIDYLRGPSGLCGGERSDPARPSYGLIGWGVGTPAWEIANYGDDNARVILAWLLADATLAVPDGHRELISAITANFRTTGRTGFRGDRIDQPQLAEHGWQHYFDGSLINPSAHFEAYLWACYQWAYAATGYRPFLDRTRTALITMMERFPGGWRRNDVTELARILLPLAWQLRVEPSDRFRGWLSDVIDALLSRQDASGGIGEVEAGGIDLFQVARSNEEYGTTEEPIIFATGDPASDQLYSSGFALLGLYEAAGVLDDHRVTDAADRLADYLIRIQLRSDRPELDGSWFRSFDFRRWAYWGSSGDAGWGAWCLELGWAPAWGVTALALRDRGSTLWDELAKVRPDPAEAQDVINSMIPVTVGTE</sequence>
<accession>A0A7Y9I3V9</accession>
<reference evidence="2 3" key="1">
    <citation type="submission" date="2020-07" db="EMBL/GenBank/DDBJ databases">
        <title>Sequencing the genomes of 1000 actinobacteria strains.</title>
        <authorList>
            <person name="Klenk H.-P."/>
        </authorList>
    </citation>
    <scope>NUCLEOTIDE SEQUENCE [LARGE SCALE GENOMIC DNA]</scope>
    <source>
        <strain evidence="2 3">DSM 22083</strain>
    </source>
</reference>
<feature type="region of interest" description="Disordered" evidence="1">
    <location>
        <begin position="257"/>
        <end position="277"/>
    </location>
</feature>
<dbReference type="Gene3D" id="1.50.10.20">
    <property type="match status" value="1"/>
</dbReference>
<evidence type="ECO:0000256" key="1">
    <source>
        <dbReference type="SAM" id="MobiDB-lite"/>
    </source>
</evidence>
<dbReference type="SUPFAM" id="SSF48208">
    <property type="entry name" value="Six-hairpin glycosidases"/>
    <property type="match status" value="1"/>
</dbReference>
<name>A0A7Y9I3V9_9ACTN</name>
<dbReference type="Proteomes" id="UP000569914">
    <property type="component" value="Unassembled WGS sequence"/>
</dbReference>
<evidence type="ECO:0000313" key="3">
    <source>
        <dbReference type="Proteomes" id="UP000569914"/>
    </source>
</evidence>
<dbReference type="RefSeq" id="WP_179748141.1">
    <property type="nucleotide sequence ID" value="NZ_JACCBU010000001.1"/>
</dbReference>
<dbReference type="EMBL" id="JACCBU010000001">
    <property type="protein sequence ID" value="NYE69394.1"/>
    <property type="molecule type" value="Genomic_DNA"/>
</dbReference>
<comment type="caution">
    <text evidence="2">The sequence shown here is derived from an EMBL/GenBank/DDBJ whole genome shotgun (WGS) entry which is preliminary data.</text>
</comment>
<gene>
    <name evidence="2" type="ORF">BKA15_000723</name>
</gene>
<protein>
    <submittedName>
        <fullName evidence="2">Uncharacterized protein</fullName>
    </submittedName>
</protein>
<evidence type="ECO:0000313" key="2">
    <source>
        <dbReference type="EMBL" id="NYE69394.1"/>
    </source>
</evidence>
<dbReference type="GO" id="GO:0005975">
    <property type="term" value="P:carbohydrate metabolic process"/>
    <property type="evidence" value="ECO:0007669"/>
    <property type="project" value="InterPro"/>
</dbReference>
<dbReference type="AlphaFoldDB" id="A0A7Y9I3V9"/>
<dbReference type="InterPro" id="IPR008928">
    <property type="entry name" value="6-hairpin_glycosidase_sf"/>
</dbReference>
<keyword evidence="3" id="KW-1185">Reference proteome</keyword>